<protein>
    <submittedName>
        <fullName evidence="2">Polysaccharide deacetylase family protein</fullName>
    </submittedName>
</protein>
<feature type="domain" description="NodB homology" evidence="1">
    <location>
        <begin position="59"/>
        <end position="169"/>
    </location>
</feature>
<comment type="caution">
    <text evidence="2">The sequence shown here is derived from an EMBL/GenBank/DDBJ whole genome shotgun (WGS) entry which is preliminary data.</text>
</comment>
<gene>
    <name evidence="2" type="ORF">G9U52_19925</name>
</gene>
<dbReference type="CDD" id="cd10979">
    <property type="entry name" value="CE4_PuuE_like"/>
    <property type="match status" value="1"/>
</dbReference>
<dbReference type="Gene3D" id="3.20.20.370">
    <property type="entry name" value="Glycoside hydrolase/deacetylase"/>
    <property type="match status" value="1"/>
</dbReference>
<dbReference type="PANTHER" id="PTHR43123">
    <property type="entry name" value="POLYSACCHARIDE DEACETYLASE-RELATED"/>
    <property type="match status" value="1"/>
</dbReference>
<name>A0ABX0JDZ1_9BACL</name>
<dbReference type="PANTHER" id="PTHR43123:SF4">
    <property type="entry name" value="POLYSACCHARIDE DEACETYLASE"/>
    <property type="match status" value="1"/>
</dbReference>
<sequence length="288" mass="33033">MKPFDISEAFDYRAIVDHKPFHWPNGARVAVWVIPNIEYYRLEFTQPTQPNIRHVSRTDYGNRVGIWRLMDAMNKYGIRGSVALNGEVVQRIPRIMEAAVGLDWELMGHGMTNSIHLTALQEEEEKKVILDTRDAIAQMGQKMRGWLGPGLTESWNSLSLLKEAEVEYVCDWVNDDLPYKMNNGLHSIPYSIELNDMPLFNIPSIGVDDFERRIRDTFDVLYEEGETCGRVMGIALHPFLIGVPHRIKYLERAFAYLASFDKVWFATGSEIISYYAQQAAKDSAKPVD</sequence>
<dbReference type="InterPro" id="IPR011330">
    <property type="entry name" value="Glyco_hydro/deAcase_b/a-brl"/>
</dbReference>
<dbReference type="SUPFAM" id="SSF88713">
    <property type="entry name" value="Glycoside hydrolase/deacetylase"/>
    <property type="match status" value="1"/>
</dbReference>
<evidence type="ECO:0000313" key="3">
    <source>
        <dbReference type="Proteomes" id="UP001165962"/>
    </source>
</evidence>
<evidence type="ECO:0000313" key="2">
    <source>
        <dbReference type="EMBL" id="NHN32111.1"/>
    </source>
</evidence>
<organism evidence="2 3">
    <name type="scientific">Paenibacillus agricola</name>
    <dbReference type="NCBI Taxonomy" id="2716264"/>
    <lineage>
        <taxon>Bacteria</taxon>
        <taxon>Bacillati</taxon>
        <taxon>Bacillota</taxon>
        <taxon>Bacilli</taxon>
        <taxon>Bacillales</taxon>
        <taxon>Paenibacillaceae</taxon>
        <taxon>Paenibacillus</taxon>
    </lineage>
</organism>
<accession>A0ABX0JDZ1</accession>
<keyword evidence="3" id="KW-1185">Reference proteome</keyword>
<dbReference type="Proteomes" id="UP001165962">
    <property type="component" value="Unassembled WGS sequence"/>
</dbReference>
<proteinExistence type="predicted"/>
<dbReference type="InterPro" id="IPR002509">
    <property type="entry name" value="NODB_dom"/>
</dbReference>
<dbReference type="Pfam" id="PF01522">
    <property type="entry name" value="Polysacc_deac_1"/>
    <property type="match status" value="1"/>
</dbReference>
<dbReference type="EMBL" id="JAAOIW010000007">
    <property type="protein sequence ID" value="NHN32111.1"/>
    <property type="molecule type" value="Genomic_DNA"/>
</dbReference>
<evidence type="ECO:0000259" key="1">
    <source>
        <dbReference type="Pfam" id="PF01522"/>
    </source>
</evidence>
<reference evidence="2" key="1">
    <citation type="submission" date="2020-03" db="EMBL/GenBank/DDBJ databases">
        <title>Draft sequencing of Paenibacilllus sp. S3N08.</title>
        <authorList>
            <person name="Kim D.-U."/>
        </authorList>
    </citation>
    <scope>NUCLEOTIDE SEQUENCE</scope>
    <source>
        <strain evidence="2">S3N08</strain>
    </source>
</reference>
<dbReference type="RefSeq" id="WP_166152391.1">
    <property type="nucleotide sequence ID" value="NZ_JAAOIW010000007.1"/>
</dbReference>